<comment type="caution">
    <text evidence="2">The sequence shown here is derived from an EMBL/GenBank/DDBJ whole genome shotgun (WGS) entry which is preliminary data.</text>
</comment>
<feature type="region of interest" description="Disordered" evidence="1">
    <location>
        <begin position="1"/>
        <end position="26"/>
    </location>
</feature>
<feature type="region of interest" description="Disordered" evidence="1">
    <location>
        <begin position="140"/>
        <end position="184"/>
    </location>
</feature>
<dbReference type="OrthoDB" id="10629871at2759"/>
<evidence type="ECO:0000313" key="2">
    <source>
        <dbReference type="EMBL" id="KAF0935147.1"/>
    </source>
</evidence>
<dbReference type="Proteomes" id="UP000479710">
    <property type="component" value="Unassembled WGS sequence"/>
</dbReference>
<accession>A0A6G1FE03</accession>
<proteinExistence type="predicted"/>
<protein>
    <submittedName>
        <fullName evidence="2">Uncharacterized protein</fullName>
    </submittedName>
</protein>
<sequence length="184" mass="19790">MGNSLSSVGSNDTPPPPPLLWAPPPARGGRPPRCCCPYCLDGPSRGSLRSHLRRHYREVVKGRALGGLTPRARLAVLHAAAFRDSRDARRRIRRNQRPRGMMVPLSPNYAFWAAHRWRGTRPVEIDFLGLGLHGTGMPAAPAAAGASDGGSAQAPADDREESVAEAEADVNEDRSSAGSNWQQA</sequence>
<feature type="compositionally biased region" description="Low complexity" evidence="1">
    <location>
        <begin position="140"/>
        <end position="155"/>
    </location>
</feature>
<feature type="compositionally biased region" description="Acidic residues" evidence="1">
    <location>
        <begin position="158"/>
        <end position="170"/>
    </location>
</feature>
<evidence type="ECO:0000256" key="1">
    <source>
        <dbReference type="SAM" id="MobiDB-lite"/>
    </source>
</evidence>
<organism evidence="2 3">
    <name type="scientific">Oryza meyeriana var. granulata</name>
    <dbReference type="NCBI Taxonomy" id="110450"/>
    <lineage>
        <taxon>Eukaryota</taxon>
        <taxon>Viridiplantae</taxon>
        <taxon>Streptophyta</taxon>
        <taxon>Embryophyta</taxon>
        <taxon>Tracheophyta</taxon>
        <taxon>Spermatophyta</taxon>
        <taxon>Magnoliopsida</taxon>
        <taxon>Liliopsida</taxon>
        <taxon>Poales</taxon>
        <taxon>Poaceae</taxon>
        <taxon>BOP clade</taxon>
        <taxon>Oryzoideae</taxon>
        <taxon>Oryzeae</taxon>
        <taxon>Oryzinae</taxon>
        <taxon>Oryza</taxon>
        <taxon>Oryza meyeriana</taxon>
    </lineage>
</organism>
<evidence type="ECO:0000313" key="3">
    <source>
        <dbReference type="Proteomes" id="UP000479710"/>
    </source>
</evidence>
<feature type="compositionally biased region" description="Polar residues" evidence="1">
    <location>
        <begin position="1"/>
        <end position="12"/>
    </location>
</feature>
<dbReference type="AlphaFoldDB" id="A0A6G1FE03"/>
<gene>
    <name evidence="2" type="ORF">E2562_030430</name>
</gene>
<keyword evidence="3" id="KW-1185">Reference proteome</keyword>
<name>A0A6G1FE03_9ORYZ</name>
<reference evidence="2 3" key="1">
    <citation type="submission" date="2019-11" db="EMBL/GenBank/DDBJ databases">
        <title>Whole genome sequence of Oryza granulata.</title>
        <authorList>
            <person name="Li W."/>
        </authorList>
    </citation>
    <scope>NUCLEOTIDE SEQUENCE [LARGE SCALE GENOMIC DNA]</scope>
    <source>
        <strain evidence="3">cv. Menghai</strain>
        <tissue evidence="2">Leaf</tissue>
    </source>
</reference>
<feature type="compositionally biased region" description="Pro residues" evidence="1">
    <location>
        <begin position="13"/>
        <end position="26"/>
    </location>
</feature>
<dbReference type="EMBL" id="SPHZ02000001">
    <property type="protein sequence ID" value="KAF0935147.1"/>
    <property type="molecule type" value="Genomic_DNA"/>
</dbReference>